<accession>A0A2X2R8L2</accession>
<dbReference type="AlphaFoldDB" id="A0A2X2R8L2"/>
<dbReference type="Proteomes" id="UP000249891">
    <property type="component" value="Unassembled WGS sequence"/>
</dbReference>
<proteinExistence type="predicted"/>
<protein>
    <submittedName>
        <fullName evidence="1">Uncharacterized protein</fullName>
    </submittedName>
</protein>
<dbReference type="EMBL" id="UARG01000017">
    <property type="protein sequence ID" value="SQA77496.1"/>
    <property type="molecule type" value="Genomic_DNA"/>
</dbReference>
<evidence type="ECO:0000313" key="2">
    <source>
        <dbReference type="Proteomes" id="UP000249891"/>
    </source>
</evidence>
<evidence type="ECO:0000313" key="1">
    <source>
        <dbReference type="EMBL" id="SQA77496.1"/>
    </source>
</evidence>
<name>A0A2X2R8L2_CAPOC</name>
<gene>
    <name evidence="1" type="ORF">NCTC11546_00709</name>
</gene>
<reference evidence="1 2" key="1">
    <citation type="submission" date="2018-06" db="EMBL/GenBank/DDBJ databases">
        <authorList>
            <consortium name="Pathogen Informatics"/>
            <person name="Doyle S."/>
        </authorList>
    </citation>
    <scope>NUCLEOTIDE SEQUENCE [LARGE SCALE GENOMIC DNA]</scope>
    <source>
        <strain evidence="1 2">NCTC11546</strain>
    </source>
</reference>
<organism evidence="1 2">
    <name type="scientific">Capnocytophaga ochracea</name>
    <dbReference type="NCBI Taxonomy" id="1018"/>
    <lineage>
        <taxon>Bacteria</taxon>
        <taxon>Pseudomonadati</taxon>
        <taxon>Bacteroidota</taxon>
        <taxon>Flavobacteriia</taxon>
        <taxon>Flavobacteriales</taxon>
        <taxon>Flavobacteriaceae</taxon>
        <taxon>Capnocytophaga</taxon>
    </lineage>
</organism>
<sequence>MKMRCFFGGKGKAKESIVLSKIGQTLSKLWLIFDNDEKYIKVNYLTIKHLNIFDSR</sequence>